<dbReference type="Pfam" id="PF03724">
    <property type="entry name" value="META"/>
    <property type="match status" value="1"/>
</dbReference>
<keyword evidence="5" id="KW-1185">Reference proteome</keyword>
<dbReference type="InterPro" id="IPR053147">
    <property type="entry name" value="Hsp_HslJ-like"/>
</dbReference>
<accession>A0A316E050</accession>
<name>A0A316E050_9FLAO</name>
<dbReference type="InterPro" id="IPR007298">
    <property type="entry name" value="Cu-R_lipoprotein_NlpE"/>
</dbReference>
<dbReference type="Gene3D" id="2.40.128.270">
    <property type="match status" value="1"/>
</dbReference>
<dbReference type="Proteomes" id="UP000651837">
    <property type="component" value="Unassembled WGS sequence"/>
</dbReference>
<reference evidence="2 5" key="2">
    <citation type="submission" date="2020-07" db="EMBL/GenBank/DDBJ databases">
        <title>The draft genome sequence of Maribacter polysiphoniae KCTC 22021.</title>
        <authorList>
            <person name="Mu L."/>
        </authorList>
    </citation>
    <scope>NUCLEOTIDE SEQUENCE [LARGE SCALE GENOMIC DNA]</scope>
    <source>
        <strain evidence="2 5">KCTC 22021</strain>
    </source>
</reference>
<dbReference type="PANTHER" id="PTHR35535">
    <property type="entry name" value="HEAT SHOCK PROTEIN HSLJ"/>
    <property type="match status" value="1"/>
</dbReference>
<evidence type="ECO:0000313" key="5">
    <source>
        <dbReference type="Proteomes" id="UP000651837"/>
    </source>
</evidence>
<organism evidence="3 4">
    <name type="scientific">Maribacter polysiphoniae</name>
    <dbReference type="NCBI Taxonomy" id="429344"/>
    <lineage>
        <taxon>Bacteria</taxon>
        <taxon>Pseudomonadati</taxon>
        <taxon>Bacteroidota</taxon>
        <taxon>Flavobacteriia</taxon>
        <taxon>Flavobacteriales</taxon>
        <taxon>Flavobacteriaceae</taxon>
        <taxon>Maribacter</taxon>
    </lineage>
</organism>
<proteinExistence type="predicted"/>
<dbReference type="Gene3D" id="2.40.128.640">
    <property type="match status" value="1"/>
</dbReference>
<feature type="domain" description="DUF306" evidence="1">
    <location>
        <begin position="148"/>
        <end position="254"/>
    </location>
</feature>
<dbReference type="InterPro" id="IPR005184">
    <property type="entry name" value="DUF306_Meta_HslJ"/>
</dbReference>
<dbReference type="PROSITE" id="PS51257">
    <property type="entry name" value="PROKAR_LIPOPROTEIN"/>
    <property type="match status" value="1"/>
</dbReference>
<dbReference type="Proteomes" id="UP000245667">
    <property type="component" value="Unassembled WGS sequence"/>
</dbReference>
<dbReference type="EMBL" id="QGGQ01000006">
    <property type="protein sequence ID" value="PWK22859.1"/>
    <property type="molecule type" value="Genomic_DNA"/>
</dbReference>
<gene>
    <name evidence="2" type="ORF">HZY62_13055</name>
    <name evidence="3" type="ORF">LX92_02797</name>
</gene>
<sequence>MKTTSLQPVIALLAIVLALSSCSVKKKKPTNDFEDHHTPEIALDWQGRYYGLLPCADCDGIATQLDLNNDLTYVLTKVWKKNGTALSDTLEGKFTWQGNRIKLDGMADQSSAATFKVEENRVRQLDMDGNEITSELGAHYVLSKMGNSQVEDKRWQIVELNGKPVDGSPETHYLIFHSKEGRLEAKMNCNVLSRSYRITDRFKITMDQGISTMMACPDTLDAEFNRALDMADNIAVGNGTMTINKARIAPLLSLKLVE</sequence>
<reference evidence="3 4" key="1">
    <citation type="submission" date="2018-05" db="EMBL/GenBank/DDBJ databases">
        <title>Genomic Encyclopedia of Archaeal and Bacterial Type Strains, Phase II (KMG-II): from individual species to whole genera.</title>
        <authorList>
            <person name="Goeker M."/>
        </authorList>
    </citation>
    <scope>NUCLEOTIDE SEQUENCE [LARGE SCALE GENOMIC DNA]</scope>
    <source>
        <strain evidence="3 4">DSM 23514</strain>
    </source>
</reference>
<dbReference type="InterPro" id="IPR038670">
    <property type="entry name" value="HslJ-like_sf"/>
</dbReference>
<comment type="caution">
    <text evidence="3">The sequence shown here is derived from an EMBL/GenBank/DDBJ whole genome shotgun (WGS) entry which is preliminary data.</text>
</comment>
<dbReference type="RefSeq" id="WP_109651648.1">
    <property type="nucleotide sequence ID" value="NZ_JACWLN010000005.1"/>
</dbReference>
<protein>
    <submittedName>
        <fullName evidence="2">Copper resistance protein NlpE N-terminal domain-containing protein</fullName>
    </submittedName>
    <submittedName>
        <fullName evidence="3">META domain-containing protein</fullName>
    </submittedName>
</protein>
<dbReference type="AlphaFoldDB" id="A0A316E050"/>
<dbReference type="OrthoDB" id="5348860at2"/>
<dbReference type="PANTHER" id="PTHR35535:SF1">
    <property type="entry name" value="HEAT SHOCK PROTEIN HSLJ"/>
    <property type="match status" value="1"/>
</dbReference>
<evidence type="ECO:0000313" key="4">
    <source>
        <dbReference type="Proteomes" id="UP000245667"/>
    </source>
</evidence>
<evidence type="ECO:0000313" key="3">
    <source>
        <dbReference type="EMBL" id="PWK22859.1"/>
    </source>
</evidence>
<dbReference type="Pfam" id="PF04170">
    <property type="entry name" value="NlpE"/>
    <property type="match status" value="1"/>
</dbReference>
<evidence type="ECO:0000313" key="2">
    <source>
        <dbReference type="EMBL" id="MBD1261526.1"/>
    </source>
</evidence>
<evidence type="ECO:0000259" key="1">
    <source>
        <dbReference type="Pfam" id="PF03724"/>
    </source>
</evidence>
<dbReference type="EMBL" id="JACWLN010000005">
    <property type="protein sequence ID" value="MBD1261526.1"/>
    <property type="molecule type" value="Genomic_DNA"/>
</dbReference>